<dbReference type="Proteomes" id="UP001152523">
    <property type="component" value="Unassembled WGS sequence"/>
</dbReference>
<gene>
    <name evidence="4" type="ORF">CEPIT_LOCUS18233</name>
</gene>
<proteinExistence type="predicted"/>
<protein>
    <recommendedName>
        <fullName evidence="6">Zinc finger PHD-type domain-containing protein</fullName>
    </recommendedName>
</protein>
<evidence type="ECO:0000256" key="3">
    <source>
        <dbReference type="ARBA" id="ARBA00022833"/>
    </source>
</evidence>
<dbReference type="AlphaFoldDB" id="A0AAV0DS28"/>
<evidence type="ECO:0000313" key="5">
    <source>
        <dbReference type="Proteomes" id="UP001152523"/>
    </source>
</evidence>
<dbReference type="GO" id="GO:0008270">
    <property type="term" value="F:zinc ion binding"/>
    <property type="evidence" value="ECO:0007669"/>
    <property type="project" value="UniProtKB-KW"/>
</dbReference>
<organism evidence="4 5">
    <name type="scientific">Cuscuta epithymum</name>
    <dbReference type="NCBI Taxonomy" id="186058"/>
    <lineage>
        <taxon>Eukaryota</taxon>
        <taxon>Viridiplantae</taxon>
        <taxon>Streptophyta</taxon>
        <taxon>Embryophyta</taxon>
        <taxon>Tracheophyta</taxon>
        <taxon>Spermatophyta</taxon>
        <taxon>Magnoliopsida</taxon>
        <taxon>eudicotyledons</taxon>
        <taxon>Gunneridae</taxon>
        <taxon>Pentapetalae</taxon>
        <taxon>asterids</taxon>
        <taxon>lamiids</taxon>
        <taxon>Solanales</taxon>
        <taxon>Convolvulaceae</taxon>
        <taxon>Cuscuteae</taxon>
        <taxon>Cuscuta</taxon>
        <taxon>Cuscuta subgen. Cuscuta</taxon>
    </lineage>
</organism>
<accession>A0AAV0DS28</accession>
<dbReference type="InterPro" id="IPR013083">
    <property type="entry name" value="Znf_RING/FYVE/PHD"/>
</dbReference>
<evidence type="ECO:0000313" key="4">
    <source>
        <dbReference type="EMBL" id="CAH9108138.1"/>
    </source>
</evidence>
<reference evidence="4" key="1">
    <citation type="submission" date="2022-07" db="EMBL/GenBank/DDBJ databases">
        <authorList>
            <person name="Macas J."/>
            <person name="Novak P."/>
            <person name="Neumann P."/>
        </authorList>
    </citation>
    <scope>NUCLEOTIDE SEQUENCE</scope>
</reference>
<keyword evidence="2" id="KW-0863">Zinc-finger</keyword>
<dbReference type="EMBL" id="CAMAPF010000146">
    <property type="protein sequence ID" value="CAH9108138.1"/>
    <property type="molecule type" value="Genomic_DNA"/>
</dbReference>
<dbReference type="SUPFAM" id="SSF57903">
    <property type="entry name" value="FYVE/PHD zinc finger"/>
    <property type="match status" value="1"/>
</dbReference>
<keyword evidence="5" id="KW-1185">Reference proteome</keyword>
<keyword evidence="3" id="KW-0862">Zinc</keyword>
<evidence type="ECO:0000256" key="1">
    <source>
        <dbReference type="ARBA" id="ARBA00022723"/>
    </source>
</evidence>
<dbReference type="Gene3D" id="3.30.40.10">
    <property type="entry name" value="Zinc/RING finger domain, C3HC4 (zinc finger)"/>
    <property type="match status" value="1"/>
</dbReference>
<comment type="caution">
    <text evidence="4">The sequence shown here is derived from an EMBL/GenBank/DDBJ whole genome shotgun (WGS) entry which is preliminary data.</text>
</comment>
<name>A0AAV0DS28_9ASTE</name>
<evidence type="ECO:0008006" key="6">
    <source>
        <dbReference type="Google" id="ProtNLM"/>
    </source>
</evidence>
<sequence length="103" mass="12041">MVPFKMRCGSSTDESPKCHACGRMPGLFWLIPCFQCKNLNHFYCMNPLNKKRFTGRYLCNECQEWIDAGPEIPRRSSRVITLNQKYFNEKMCVGMSFGWLNMA</sequence>
<keyword evidence="1" id="KW-0479">Metal-binding</keyword>
<dbReference type="InterPro" id="IPR011011">
    <property type="entry name" value="Znf_FYVE_PHD"/>
</dbReference>
<evidence type="ECO:0000256" key="2">
    <source>
        <dbReference type="ARBA" id="ARBA00022771"/>
    </source>
</evidence>